<comment type="caution">
    <text evidence="1">The sequence shown here is derived from an EMBL/GenBank/DDBJ whole genome shotgun (WGS) entry which is preliminary data.</text>
</comment>
<dbReference type="Proteomes" id="UP001230649">
    <property type="component" value="Unassembled WGS sequence"/>
</dbReference>
<gene>
    <name evidence="1" type="ORF">QFC20_003501</name>
</gene>
<keyword evidence="2" id="KW-1185">Reference proteome</keyword>
<dbReference type="EMBL" id="JASBWS010000032">
    <property type="protein sequence ID" value="KAJ9108340.1"/>
    <property type="molecule type" value="Genomic_DNA"/>
</dbReference>
<evidence type="ECO:0000313" key="1">
    <source>
        <dbReference type="EMBL" id="KAJ9108340.1"/>
    </source>
</evidence>
<accession>A0ACC2W9A5</accession>
<reference evidence="1" key="1">
    <citation type="submission" date="2023-04" db="EMBL/GenBank/DDBJ databases">
        <title>Draft Genome sequencing of Naganishia species isolated from polar environments using Oxford Nanopore Technology.</title>
        <authorList>
            <person name="Leo P."/>
            <person name="Venkateswaran K."/>
        </authorList>
    </citation>
    <scope>NUCLEOTIDE SEQUENCE</scope>
    <source>
        <strain evidence="1">MNA-CCFEE 5262</strain>
    </source>
</reference>
<organism evidence="1 2">
    <name type="scientific">Naganishia adeliensis</name>
    <dbReference type="NCBI Taxonomy" id="92952"/>
    <lineage>
        <taxon>Eukaryota</taxon>
        <taxon>Fungi</taxon>
        <taxon>Dikarya</taxon>
        <taxon>Basidiomycota</taxon>
        <taxon>Agaricomycotina</taxon>
        <taxon>Tremellomycetes</taxon>
        <taxon>Filobasidiales</taxon>
        <taxon>Filobasidiaceae</taxon>
        <taxon>Naganishia</taxon>
    </lineage>
</organism>
<evidence type="ECO:0000313" key="2">
    <source>
        <dbReference type="Proteomes" id="UP001230649"/>
    </source>
</evidence>
<proteinExistence type="predicted"/>
<protein>
    <submittedName>
        <fullName evidence="1">Uncharacterized protein</fullName>
    </submittedName>
</protein>
<sequence length="843" mass="96464">MGNIAGLFASPAQQESARLLPDDGIGDQSQDIERMEEGAHVALTWLERVQARFWGYLITILGYVKIALRMVSGFLASVCVVAVVGCVRTATQLVSAIIRWAGIPVMFITAVFWDTVSEYLPLDNLNAELGTIRTSCMHLEEQKDAVERDFSFLRNRYDCLLQHCKTKGDCWRFLLSQYAGLEKRYLAQEDVLFAVEQQSLRYQSQIKELRAKQEALLDRIGQEVSCSGRTGNLVLERDSLIRQLKLELLKRDEQLRNLEQAQKKVDEHRSTLDASKSDLASQMRKLVKEKTKLEKELVSAKKDVDWYETQSIQQQDLIRKVRRHLGVAQELERVLRKENSVLHRKNSILQGENNILLGENATIRGDMHRLGDAVQRTQEDYREDLETVKTYYKEKLAAAQVAHDAVVATYRQEQEDMAEDARKRHQQYKESLALTKERFMEEDWPGLKATTVMEARDICDEEIDELCAQRDAEWENDFRTTQAALRREVTHLKALNEDLQRQREEDQRYFDKRVEGEILKRLSTQGQLQGSLALKESRVVSELEQRVYDLEIQMETERQEHQDRLTAAVQEGWQMTDDEKVAAVLEDREQIEANYLKVCQERDRLVEEQDEYQEYCTIHLDKFEECQAKLVHLQQAHGKVLAAQDAALAANNEHKRNLEMAHKQVENLVDQVFELEEELKVIKVAREEAKKVVRPPVYQRDTRGDGGIKRPQASAATLPVQQPKKGTGQVNKGAVRRERPVAPLETEPYRLPECQTPPIVGFAHPPSPSPLRRVTSRTVGGANVTRQVSTKTTTQQPARLPLQSADNRVNVAPLRVAAATTAQRYATRKGTETHPSRAPSAAY</sequence>
<name>A0ACC2W9A5_9TREE</name>